<gene>
    <name evidence="2" type="ORF">HEB94_006194</name>
</gene>
<evidence type="ECO:0000313" key="2">
    <source>
        <dbReference type="EMBL" id="MBE1609346.1"/>
    </source>
</evidence>
<evidence type="ECO:0000259" key="1">
    <source>
        <dbReference type="Pfam" id="PF13577"/>
    </source>
</evidence>
<sequence>MSLQGRWLDEKRFDDTRSIFTEDATGEFPSGPVRGADALADQALRNHRDYERTQHVTTNVLIEVDGDNATVGANLVATLVPRADVPDSRLTIGERYRFEAVRTAAGWRFSRVEVRPVWRSR</sequence>
<organism evidence="2 3">
    <name type="scientific">Actinopolymorpha pittospori</name>
    <dbReference type="NCBI Taxonomy" id="648752"/>
    <lineage>
        <taxon>Bacteria</taxon>
        <taxon>Bacillati</taxon>
        <taxon>Actinomycetota</taxon>
        <taxon>Actinomycetes</taxon>
        <taxon>Propionibacteriales</taxon>
        <taxon>Actinopolymorphaceae</taxon>
        <taxon>Actinopolymorpha</taxon>
    </lineage>
</organism>
<dbReference type="AlphaFoldDB" id="A0A927RLM2"/>
<feature type="domain" description="SnoaL-like" evidence="1">
    <location>
        <begin position="3"/>
        <end position="112"/>
    </location>
</feature>
<proteinExistence type="predicted"/>
<dbReference type="Proteomes" id="UP000638648">
    <property type="component" value="Unassembled WGS sequence"/>
</dbReference>
<reference evidence="2" key="1">
    <citation type="submission" date="2020-10" db="EMBL/GenBank/DDBJ databases">
        <title>Sequencing the genomes of 1000 actinobacteria strains.</title>
        <authorList>
            <person name="Klenk H.-P."/>
        </authorList>
    </citation>
    <scope>NUCLEOTIDE SEQUENCE</scope>
    <source>
        <strain evidence="2">DSM 45354</strain>
    </source>
</reference>
<name>A0A927RLM2_9ACTN</name>
<dbReference type="EMBL" id="JADBEM010000001">
    <property type="protein sequence ID" value="MBE1609346.1"/>
    <property type="molecule type" value="Genomic_DNA"/>
</dbReference>
<evidence type="ECO:0000313" key="3">
    <source>
        <dbReference type="Proteomes" id="UP000638648"/>
    </source>
</evidence>
<comment type="caution">
    <text evidence="2">The sequence shown here is derived from an EMBL/GenBank/DDBJ whole genome shotgun (WGS) entry which is preliminary data.</text>
</comment>
<dbReference type="InterPro" id="IPR037401">
    <property type="entry name" value="SnoaL-like"/>
</dbReference>
<dbReference type="Pfam" id="PF13577">
    <property type="entry name" value="SnoaL_4"/>
    <property type="match status" value="1"/>
</dbReference>
<accession>A0A927RLM2</accession>
<dbReference type="Gene3D" id="3.10.450.50">
    <property type="match status" value="1"/>
</dbReference>
<protein>
    <recommendedName>
        <fullName evidence="1">SnoaL-like domain-containing protein</fullName>
    </recommendedName>
</protein>
<keyword evidence="3" id="KW-1185">Reference proteome</keyword>
<dbReference type="InterPro" id="IPR032710">
    <property type="entry name" value="NTF2-like_dom_sf"/>
</dbReference>
<dbReference type="SUPFAM" id="SSF54427">
    <property type="entry name" value="NTF2-like"/>
    <property type="match status" value="1"/>
</dbReference>